<comment type="catalytic activity">
    <reaction evidence="1">
        <text>ATP + protein L-histidine = ADP + protein N-phospho-L-histidine.</text>
        <dbReference type="EC" id="2.7.13.3"/>
    </reaction>
</comment>
<evidence type="ECO:0000313" key="14">
    <source>
        <dbReference type="Proteomes" id="UP000198224"/>
    </source>
</evidence>
<dbReference type="Gene3D" id="1.20.5.1930">
    <property type="match status" value="1"/>
</dbReference>
<evidence type="ECO:0000313" key="13">
    <source>
        <dbReference type="EMBL" id="SCF03364.1"/>
    </source>
</evidence>
<feature type="transmembrane region" description="Helical" evidence="9">
    <location>
        <begin position="24"/>
        <end position="53"/>
    </location>
</feature>
<dbReference type="InterPro" id="IPR036890">
    <property type="entry name" value="HATPase_C_sf"/>
</dbReference>
<evidence type="ECO:0000256" key="5">
    <source>
        <dbReference type="ARBA" id="ARBA00022741"/>
    </source>
</evidence>
<evidence type="ECO:0000256" key="4">
    <source>
        <dbReference type="ARBA" id="ARBA00022679"/>
    </source>
</evidence>
<evidence type="ECO:0000256" key="2">
    <source>
        <dbReference type="ARBA" id="ARBA00012438"/>
    </source>
</evidence>
<feature type="transmembrane region" description="Helical" evidence="9">
    <location>
        <begin position="65"/>
        <end position="88"/>
    </location>
</feature>
<feature type="domain" description="Signal transduction histidine kinase subgroup 3 dimerisation and phosphoacceptor" evidence="11">
    <location>
        <begin position="232"/>
        <end position="299"/>
    </location>
</feature>
<dbReference type="AlphaFoldDB" id="A0A1C4X4P3"/>
<keyword evidence="9" id="KW-0472">Membrane</keyword>
<dbReference type="GO" id="GO:0000155">
    <property type="term" value="F:phosphorelay sensor kinase activity"/>
    <property type="evidence" value="ECO:0007669"/>
    <property type="project" value="InterPro"/>
</dbReference>
<keyword evidence="9" id="KW-1133">Transmembrane helix</keyword>
<dbReference type="EC" id="2.7.13.3" evidence="2"/>
<accession>A0A1C4X4P3</accession>
<feature type="domain" description="Histidine kinase/HSP90-like ATPase" evidence="10">
    <location>
        <begin position="338"/>
        <end position="421"/>
    </location>
</feature>
<reference evidence="14" key="1">
    <citation type="submission" date="2016-06" db="EMBL/GenBank/DDBJ databases">
        <authorList>
            <person name="Varghese N."/>
            <person name="Submissions Spin"/>
        </authorList>
    </citation>
    <scope>NUCLEOTIDE SEQUENCE [LARGE SCALE GENOMIC DNA]</scope>
    <source>
        <strain evidence="14">DSM 45160</strain>
    </source>
</reference>
<dbReference type="EMBL" id="LT607409">
    <property type="protein sequence ID" value="SCF03364.1"/>
    <property type="molecule type" value="Genomic_DNA"/>
</dbReference>
<dbReference type="InterPro" id="IPR003594">
    <property type="entry name" value="HATPase_dom"/>
</dbReference>
<keyword evidence="8" id="KW-0902">Two-component regulatory system</keyword>
<dbReference type="GO" id="GO:0016020">
    <property type="term" value="C:membrane"/>
    <property type="evidence" value="ECO:0007669"/>
    <property type="project" value="InterPro"/>
</dbReference>
<proteinExistence type="predicted"/>
<keyword evidence="7" id="KW-0067">ATP-binding</keyword>
<feature type="transmembrane region" description="Helical" evidence="9">
    <location>
        <begin position="131"/>
        <end position="155"/>
    </location>
</feature>
<evidence type="ECO:0000256" key="9">
    <source>
        <dbReference type="SAM" id="Phobius"/>
    </source>
</evidence>
<dbReference type="InterPro" id="IPR025828">
    <property type="entry name" value="Put_sensor_dom"/>
</dbReference>
<dbReference type="InterPro" id="IPR011712">
    <property type="entry name" value="Sig_transdc_His_kin_sub3_dim/P"/>
</dbReference>
<dbReference type="Gene3D" id="3.30.565.10">
    <property type="entry name" value="Histidine kinase-like ATPase, C-terminal domain"/>
    <property type="match status" value="1"/>
</dbReference>
<dbReference type="Pfam" id="PF02518">
    <property type="entry name" value="HATPase_c"/>
    <property type="match status" value="1"/>
</dbReference>
<sequence>MPDERATGPLAVLRPLSSARTWQATFHVLAGMVLAATTGTVVWLVGVLWWAAVDSLVEGPTGHRLLPVVYVVVAVLSPLALPACARFVSALQRERFRALLGVEIAAPKHDPGTGWHRIYQPWTLGTTWRQLAYHLLAPLLGGLGGVIVVLCWSALPLAALLAERVSGVGYGLWFGGATALLLAAPWVARGIARADTAAARRLLGRSHAEELAERVESLALSRADLVEAADTERRRIERDLHDGVQQRLVSLAMNLGMARAAFVDQPPEILGVVAAAHDEATAALAELRDFVRGLHPAVLNDRGLDAALSGIVARAPLPVKLHVDVAPRCSPSVEAIAYFAVSEALTNVAKHADASRAEVVAERVGDRLIVTITDDGRGGASVDGAGTGLRGLAQRAAAFDGSLTVVSPPSGPTTVTVYLPCE</sequence>
<dbReference type="Proteomes" id="UP000198224">
    <property type="component" value="Chromosome I"/>
</dbReference>
<feature type="domain" description="Putative sensor" evidence="12">
    <location>
        <begin position="71"/>
        <end position="203"/>
    </location>
</feature>
<evidence type="ECO:0000256" key="1">
    <source>
        <dbReference type="ARBA" id="ARBA00000085"/>
    </source>
</evidence>
<dbReference type="Pfam" id="PF07730">
    <property type="entry name" value="HisKA_3"/>
    <property type="match status" value="1"/>
</dbReference>
<evidence type="ECO:0000256" key="8">
    <source>
        <dbReference type="ARBA" id="ARBA00023012"/>
    </source>
</evidence>
<keyword evidence="6 13" id="KW-0418">Kinase</keyword>
<evidence type="ECO:0000259" key="11">
    <source>
        <dbReference type="Pfam" id="PF07730"/>
    </source>
</evidence>
<evidence type="ECO:0000256" key="7">
    <source>
        <dbReference type="ARBA" id="ARBA00022840"/>
    </source>
</evidence>
<keyword evidence="14" id="KW-1185">Reference proteome</keyword>
<evidence type="ECO:0000259" key="10">
    <source>
        <dbReference type="Pfam" id="PF02518"/>
    </source>
</evidence>
<protein>
    <recommendedName>
        <fullName evidence="2">histidine kinase</fullName>
        <ecNumber evidence="2">2.7.13.3</ecNumber>
    </recommendedName>
</protein>
<keyword evidence="3" id="KW-0597">Phosphoprotein</keyword>
<keyword evidence="5" id="KW-0547">Nucleotide-binding</keyword>
<organism evidence="13 14">
    <name type="scientific">Micromonospora chokoriensis</name>
    <dbReference type="NCBI Taxonomy" id="356851"/>
    <lineage>
        <taxon>Bacteria</taxon>
        <taxon>Bacillati</taxon>
        <taxon>Actinomycetota</taxon>
        <taxon>Actinomycetes</taxon>
        <taxon>Micromonosporales</taxon>
        <taxon>Micromonosporaceae</taxon>
        <taxon>Micromonospora</taxon>
    </lineage>
</organism>
<evidence type="ECO:0000256" key="3">
    <source>
        <dbReference type="ARBA" id="ARBA00022553"/>
    </source>
</evidence>
<keyword evidence="4" id="KW-0808">Transferase</keyword>
<gene>
    <name evidence="13" type="ORF">GA0070612_3184</name>
</gene>
<keyword evidence="9" id="KW-0812">Transmembrane</keyword>
<dbReference type="GO" id="GO:0046983">
    <property type="term" value="F:protein dimerization activity"/>
    <property type="evidence" value="ECO:0007669"/>
    <property type="project" value="InterPro"/>
</dbReference>
<name>A0A1C4X4P3_9ACTN</name>
<feature type="transmembrane region" description="Helical" evidence="9">
    <location>
        <begin position="167"/>
        <end position="188"/>
    </location>
</feature>
<dbReference type="PANTHER" id="PTHR24421">
    <property type="entry name" value="NITRATE/NITRITE SENSOR PROTEIN NARX-RELATED"/>
    <property type="match status" value="1"/>
</dbReference>
<dbReference type="InterPro" id="IPR050482">
    <property type="entry name" value="Sensor_HK_TwoCompSys"/>
</dbReference>
<evidence type="ECO:0000256" key="6">
    <source>
        <dbReference type="ARBA" id="ARBA00022777"/>
    </source>
</evidence>
<evidence type="ECO:0000259" key="12">
    <source>
        <dbReference type="Pfam" id="PF13796"/>
    </source>
</evidence>
<dbReference type="PANTHER" id="PTHR24421:SF10">
    <property type="entry name" value="NITRATE_NITRITE SENSOR PROTEIN NARQ"/>
    <property type="match status" value="1"/>
</dbReference>
<dbReference type="CDD" id="cd16917">
    <property type="entry name" value="HATPase_UhpB-NarQ-NarX-like"/>
    <property type="match status" value="1"/>
</dbReference>
<dbReference type="GO" id="GO:0005524">
    <property type="term" value="F:ATP binding"/>
    <property type="evidence" value="ECO:0007669"/>
    <property type="project" value="UniProtKB-KW"/>
</dbReference>
<dbReference type="Pfam" id="PF13796">
    <property type="entry name" value="Sensor"/>
    <property type="match status" value="1"/>
</dbReference>
<dbReference type="SUPFAM" id="SSF55874">
    <property type="entry name" value="ATPase domain of HSP90 chaperone/DNA topoisomerase II/histidine kinase"/>
    <property type="match status" value="1"/>
</dbReference>